<evidence type="ECO:0000313" key="4">
    <source>
        <dbReference type="EMBL" id="PAU95258.1"/>
    </source>
</evidence>
<feature type="coiled-coil region" evidence="1">
    <location>
        <begin position="19"/>
        <end position="60"/>
    </location>
</feature>
<evidence type="ECO:0000256" key="2">
    <source>
        <dbReference type="SAM" id="MobiDB-lite"/>
    </source>
</evidence>
<protein>
    <recommendedName>
        <fullName evidence="6">Phage shock protein B</fullName>
    </recommendedName>
</protein>
<keyword evidence="3" id="KW-1133">Transmembrane helix</keyword>
<keyword evidence="5" id="KW-1185">Reference proteome</keyword>
<gene>
    <name evidence="4" type="ORF">CK503_03410</name>
</gene>
<keyword evidence="3" id="KW-0472">Membrane</keyword>
<dbReference type="EMBL" id="NSKE01000002">
    <property type="protein sequence ID" value="PAU95258.1"/>
    <property type="molecule type" value="Genomic_DNA"/>
</dbReference>
<dbReference type="RefSeq" id="WP_095605384.1">
    <property type="nucleotide sequence ID" value="NZ_NSKE01000002.1"/>
</dbReference>
<evidence type="ECO:0000256" key="1">
    <source>
        <dbReference type="SAM" id="Coils"/>
    </source>
</evidence>
<sequence length="105" mass="11894">MAAWIWVLIPLVAIIGAFIIEYQKNKMSMKNRSRQNEEEVEDLRKLINSLKGRIENLEAIAAGEPDDFSTGAGRGMEEIEIDESSTVKENKKEVSNLADKKRKKS</sequence>
<evidence type="ECO:0000256" key="3">
    <source>
        <dbReference type="SAM" id="Phobius"/>
    </source>
</evidence>
<keyword evidence="1" id="KW-0175">Coiled coil</keyword>
<name>A0A2A2GD08_9BACT</name>
<proteinExistence type="predicted"/>
<dbReference type="AlphaFoldDB" id="A0A2A2GD08"/>
<accession>A0A2A2GD08</accession>
<reference evidence="4 5" key="1">
    <citation type="submission" date="2017-08" db="EMBL/GenBank/DDBJ databases">
        <title>Aliifodinibius alkalisoli sp. nov., isolated from saline alkaline soil.</title>
        <authorList>
            <person name="Liu D."/>
            <person name="Zhang G."/>
        </authorList>
    </citation>
    <scope>NUCLEOTIDE SEQUENCE [LARGE SCALE GENOMIC DNA]</scope>
    <source>
        <strain evidence="4 5">WN023</strain>
    </source>
</reference>
<feature type="region of interest" description="Disordered" evidence="2">
    <location>
        <begin position="64"/>
        <end position="105"/>
    </location>
</feature>
<keyword evidence="3" id="KW-0812">Transmembrane</keyword>
<dbReference type="OrthoDB" id="1524856at2"/>
<organism evidence="4 5">
    <name type="scientific">Fodinibius salipaludis</name>
    <dbReference type="NCBI Taxonomy" id="2032627"/>
    <lineage>
        <taxon>Bacteria</taxon>
        <taxon>Pseudomonadati</taxon>
        <taxon>Balneolota</taxon>
        <taxon>Balneolia</taxon>
        <taxon>Balneolales</taxon>
        <taxon>Balneolaceae</taxon>
        <taxon>Fodinibius</taxon>
    </lineage>
</organism>
<feature type="compositionally biased region" description="Basic and acidic residues" evidence="2">
    <location>
        <begin position="85"/>
        <end position="94"/>
    </location>
</feature>
<evidence type="ECO:0000313" key="5">
    <source>
        <dbReference type="Proteomes" id="UP000218831"/>
    </source>
</evidence>
<dbReference type="Proteomes" id="UP000218831">
    <property type="component" value="Unassembled WGS sequence"/>
</dbReference>
<comment type="caution">
    <text evidence="4">The sequence shown here is derived from an EMBL/GenBank/DDBJ whole genome shotgun (WGS) entry which is preliminary data.</text>
</comment>
<feature type="transmembrane region" description="Helical" evidence="3">
    <location>
        <begin position="6"/>
        <end position="22"/>
    </location>
</feature>
<evidence type="ECO:0008006" key="6">
    <source>
        <dbReference type="Google" id="ProtNLM"/>
    </source>
</evidence>